<keyword evidence="7" id="KW-1185">Reference proteome</keyword>
<evidence type="ECO:0000259" key="4">
    <source>
        <dbReference type="SMART" id="SM01359"/>
    </source>
</evidence>
<dbReference type="InterPro" id="IPR002890">
    <property type="entry name" value="MG2"/>
</dbReference>
<dbReference type="EMBL" id="AYXT01000012">
    <property type="protein sequence ID" value="ETF01200.1"/>
    <property type="molecule type" value="Genomic_DNA"/>
</dbReference>
<feature type="region of interest" description="Disordered" evidence="2">
    <location>
        <begin position="1963"/>
        <end position="1995"/>
    </location>
</feature>
<feature type="domain" description="Alpha-2-macroglobulin" evidence="5">
    <location>
        <begin position="1259"/>
        <end position="1349"/>
    </location>
</feature>
<evidence type="ECO:0000313" key="7">
    <source>
        <dbReference type="Proteomes" id="UP000018733"/>
    </source>
</evidence>
<dbReference type="SMART" id="SM01360">
    <property type="entry name" value="A2M"/>
    <property type="match status" value="1"/>
</dbReference>
<dbReference type="PANTHER" id="PTHR40094:SF1">
    <property type="entry name" value="UBIQUITIN DOMAIN-CONTAINING PROTEIN"/>
    <property type="match status" value="1"/>
</dbReference>
<gene>
    <name evidence="6" type="ORF">W822_18225</name>
</gene>
<dbReference type="eggNOG" id="COG2373">
    <property type="taxonomic scope" value="Bacteria"/>
</dbReference>
<organism evidence="6 7">
    <name type="scientific">Advenella kashmirensis W13003</name>
    <dbReference type="NCBI Taxonomy" id="1424334"/>
    <lineage>
        <taxon>Bacteria</taxon>
        <taxon>Pseudomonadati</taxon>
        <taxon>Pseudomonadota</taxon>
        <taxon>Betaproteobacteria</taxon>
        <taxon>Burkholderiales</taxon>
        <taxon>Alcaligenaceae</taxon>
    </lineage>
</organism>
<dbReference type="InterPro" id="IPR001599">
    <property type="entry name" value="Macroglobln_a2"/>
</dbReference>
<dbReference type="HOGENOM" id="CLU_233129_0_0_4"/>
<dbReference type="Proteomes" id="UP000018733">
    <property type="component" value="Unassembled WGS sequence"/>
</dbReference>
<dbReference type="InterPro" id="IPR041246">
    <property type="entry name" value="Bact_MG10"/>
</dbReference>
<feature type="region of interest" description="Disordered" evidence="2">
    <location>
        <begin position="813"/>
        <end position="839"/>
    </location>
</feature>
<dbReference type="InterPro" id="IPR011625">
    <property type="entry name" value="A2M_N_BRD"/>
</dbReference>
<feature type="domain" description="Alpha-2-macroglobulin bait region" evidence="4">
    <location>
        <begin position="1030"/>
        <end position="1199"/>
    </location>
</feature>
<accession>V8QPF9</accession>
<keyword evidence="3" id="KW-0732">Signal</keyword>
<dbReference type="STRING" id="1424334.W822_18225"/>
<proteinExistence type="inferred from homology"/>
<dbReference type="PANTHER" id="PTHR40094">
    <property type="entry name" value="ALPHA-2-MACROGLOBULIN HOMOLOG"/>
    <property type="match status" value="1"/>
</dbReference>
<evidence type="ECO:0000313" key="6">
    <source>
        <dbReference type="EMBL" id="ETF01200.1"/>
    </source>
</evidence>
<evidence type="ECO:0000256" key="3">
    <source>
        <dbReference type="SAM" id="SignalP"/>
    </source>
</evidence>
<feature type="signal peptide" evidence="3">
    <location>
        <begin position="1"/>
        <end position="22"/>
    </location>
</feature>
<feature type="chain" id="PRO_5004771612" evidence="3">
    <location>
        <begin position="23"/>
        <end position="1995"/>
    </location>
</feature>
<dbReference type="Gene3D" id="2.60.40.1930">
    <property type="match status" value="1"/>
</dbReference>
<dbReference type="Pfam" id="PF00207">
    <property type="entry name" value="A2M"/>
    <property type="match status" value="1"/>
</dbReference>
<dbReference type="Pfam" id="PF17973">
    <property type="entry name" value="bMG10"/>
    <property type="match status" value="1"/>
</dbReference>
<dbReference type="InterPro" id="IPR008930">
    <property type="entry name" value="Terpenoid_cyclase/PrenylTrfase"/>
</dbReference>
<name>V8QPF9_9BURK</name>
<sequence length="1995" mass="215307">MKCAYVAGAVLALTGFVSTAGAANIASVSPTGTQSKVSTIDVVFSTNVTPLGRIDLPAPVSVSCRGTEIKGHGKWSDGAHWSYEFEGTLPAGVQCVITPDPDFRDTAGKPVTAQKTYHFDTGKLAVDSVGPSQNASEDQAFTVRFNLPVNPSSLQEHAACVVEGLGEQIPVKVLSEQEKKTIIEQARRYLEDEADNIAFVQCARRLPSGAKGRLLISADVASRGGVPMKKAYEHEFEVRKDFSAGFSCSRENQNANCSPARPIYLTLSDSVDAGDIRSVTLESVSGKKYPAEMDESDSTVSGVKFPGPFAENETLTLNVPTTIKDDSGRALSNAAQFPMKIRMAAYSPMLKFSSATFGIIECRADSPDGAAPWQVPLTVRYIENQLSLKDQTLSPGTIRDYVPQEDADVLKAFARVRRLNETSLTARNIRAVMNDQPDSYTEKNPVYIDTRSVSMLSENPGAKTLSVPEVKTAAKRREFETLGVPLQNPGFHVLEAKSAILGQALLANKNPMYVRTSVLVTNLAVHVKKGRDDLLVWVTTLDDAKPVANAQINVLDCAGKALASGQTGSDGIWHHRKAVKGEDYCSSTELSGLFVSARIDADHPQAGGTGDYSFAFTSWDNGIESWRFNVPTDTAAQPTVRAHTILDRSLFRAGETASMKHLMRTLTRDGFGLPARAALPAKVSIELVGGEDKYTFPLSWKDTPGGGLYSTSEWKIPEDIKRGQYRIVLDPDGQSYETGEFRVEDFKLPLLAGTISVSNATGGQGPLVAPSAVKLDMQMHYLSGGAAGKLPVDISALSRNRVVAFRDYDDYSFDPPQSSADAAEDSDAQGDETSDDDSSRIIVNKQKLVLDGQGRGSLTLDALPASDRPRNITFEGSFMDPNGQVQTLSRSVPVWPAAYLAGIRSGYLMQQEKAAGVSVVALDTNGKPAAQVPVTVRAVSYTYQSVRKRLVGGFYSYDTHRVARDLGTVCQGTSGPDGKFACDISLKEQGRVNLVAEVTDTQGRHAQAESTVYVVGEGEMWFSGENNDRIDIIPDKKEYRPGDSAQFQVRMPFRQANALVAIEREGVLETRQIALSGTNPSFSLDIRPEWGPNVYVSVLALRGRIRDSAQNPDLTWGEAEAAAPTALIDLAKPAYRYGLAAIRVRSDKNAMNVSITTDKSRYHIRDQATATIRATLPDGSPAANASVALAVVDEALLELAPNQSWDIVKAMMGERAYGVETATAQMEVVGRRHYGRKSLPPGGGGGQGGAPTREVLDSLVYWKPDIVLDAQGQATVPFSLNDAISGFRLAAVAELGADRFGQASSQIVSTQDLQIISGLPLVARTNDHYSAVVTLRNATDRIMQVEAGARLSSESLAPLALDRQTVTLDAQSSARVVWDVDMAKLPVGHTAQTLKWRFDAQERGVASAAQAPGGDATDRVEVSQLLIPTVPVTLRQATLQSVRSDEPIRNLPVQPPAGALNAADGHPQGGVQVQLSTSLAKGLEPVRRWFTDYQFTCLEQLSSIAIGIDNPQRWSALMDRLPLYMDDHGLVAYFPGLRGDEVLTAHLLAVSHEASRGEQPYAIPQAYREKMLEGLMAYVTGKIRSTAWQPKQDTAERKLMVLEAMSRVGMVTPRLMSTIEFDRERMSTAALVDWLGVVSRVKALPDQAKEMASLRSALLSRMSRQGTSLIFADDADAYPWWMMSNRATVTAKLLTTVMNNKAWEKDIPVLMTGLLGQQQRGTWSTTTANVWGTLAVRAFSAAFEKTPVKGTLTMSLKVAADKAATADQIWEGLLPTQKILAPWKNSEPQQLSLSLQGTGRVWASMGALAAVPVTKAVYAGYTIDRQITPVSQANNGSWSVGDIYRVHLNITAKTAMNWVVVSDPVPAGATILGGGMGRDSAVATEGEKQDEQGMSPSFAERKSELYRAYYAWLPAGKTSLEYTVRLNTPGSYSLPATRVEAMYAPQVFGESPNTDRFIIGAQKGEPVQSGADAAPAMDGPAVVSPAPAPADAARP</sequence>
<evidence type="ECO:0000259" key="5">
    <source>
        <dbReference type="SMART" id="SM01360"/>
    </source>
</evidence>
<dbReference type="PATRIC" id="fig|1424334.3.peg.3662"/>
<dbReference type="SMART" id="SM01359">
    <property type="entry name" value="A2M_N_2"/>
    <property type="match status" value="1"/>
</dbReference>
<evidence type="ECO:0000256" key="1">
    <source>
        <dbReference type="ARBA" id="ARBA00010556"/>
    </source>
</evidence>
<reference evidence="6 7" key="1">
    <citation type="journal article" date="2014" name="Genome Announc.">
        <title>Draft Genome Sequence of Advenella kashmirensis Strain W13003, a Polycyclic Aromatic Hydrocarbon-Degrading Bacterium.</title>
        <authorList>
            <person name="Wang X."/>
            <person name="Jin D."/>
            <person name="Zhou L."/>
            <person name="Wu L."/>
            <person name="An W."/>
            <person name="Zhao L."/>
        </authorList>
    </citation>
    <scope>NUCLEOTIDE SEQUENCE [LARGE SCALE GENOMIC DNA]</scope>
    <source>
        <strain evidence="6 7">W13003</strain>
    </source>
</reference>
<dbReference type="Pfam" id="PF07703">
    <property type="entry name" value="A2M_BRD"/>
    <property type="match status" value="1"/>
</dbReference>
<evidence type="ECO:0000256" key="2">
    <source>
        <dbReference type="SAM" id="MobiDB-lite"/>
    </source>
</evidence>
<dbReference type="GO" id="GO:0004866">
    <property type="term" value="F:endopeptidase inhibitor activity"/>
    <property type="evidence" value="ECO:0007669"/>
    <property type="project" value="InterPro"/>
</dbReference>
<dbReference type="Pfam" id="PF11974">
    <property type="entry name" value="bMG3"/>
    <property type="match status" value="1"/>
</dbReference>
<feature type="compositionally biased region" description="Acidic residues" evidence="2">
    <location>
        <begin position="822"/>
        <end position="836"/>
    </location>
</feature>
<dbReference type="InterPro" id="IPR051802">
    <property type="entry name" value="YfhM-like"/>
</dbReference>
<dbReference type="Pfam" id="PF01835">
    <property type="entry name" value="MG2"/>
    <property type="match status" value="1"/>
</dbReference>
<feature type="compositionally biased region" description="Low complexity" evidence="2">
    <location>
        <begin position="1970"/>
        <end position="1995"/>
    </location>
</feature>
<dbReference type="SUPFAM" id="SSF48239">
    <property type="entry name" value="Terpenoid cyclases/Protein prenyltransferases"/>
    <property type="match status" value="1"/>
</dbReference>
<dbReference type="RefSeq" id="WP_024006577.1">
    <property type="nucleotide sequence ID" value="NZ_KI650981.1"/>
</dbReference>
<comment type="caution">
    <text evidence="6">The sequence shown here is derived from an EMBL/GenBank/DDBJ whole genome shotgun (WGS) entry which is preliminary data.</text>
</comment>
<dbReference type="InterPro" id="IPR021868">
    <property type="entry name" value="Alpha_2_Macroglob_MG3"/>
</dbReference>
<protein>
    <submittedName>
        <fullName evidence="6">Alpha-2-macroglobulin</fullName>
    </submittedName>
</protein>
<comment type="similarity">
    <text evidence="1">Belongs to the protease inhibitor I39 (alpha-2-macroglobulin) family. Bacterial alpha-2-macroglobulin subfamily.</text>
</comment>
<dbReference type="OrthoDB" id="9767116at2"/>